<dbReference type="PANTHER" id="PTHR21237">
    <property type="entry name" value="GRPE PROTEIN"/>
    <property type="match status" value="1"/>
</dbReference>
<evidence type="ECO:0000256" key="1">
    <source>
        <dbReference type="ARBA" id="ARBA00004496"/>
    </source>
</evidence>
<dbReference type="CDD" id="cd00446">
    <property type="entry name" value="GrpE"/>
    <property type="match status" value="1"/>
</dbReference>
<evidence type="ECO:0000256" key="8">
    <source>
        <dbReference type="ARBA" id="ARBA00072274"/>
    </source>
</evidence>
<dbReference type="STRING" id="1122204.SAMN05421781_1004"/>
<dbReference type="GO" id="GO:0042803">
    <property type="term" value="F:protein homodimerization activity"/>
    <property type="evidence" value="ECO:0007669"/>
    <property type="project" value="InterPro"/>
</dbReference>
<evidence type="ECO:0000256" key="7">
    <source>
        <dbReference type="ARBA" id="ARBA00053401"/>
    </source>
</evidence>
<dbReference type="Pfam" id="PF01025">
    <property type="entry name" value="GrpE"/>
    <property type="match status" value="1"/>
</dbReference>
<dbReference type="OrthoDB" id="9812586at2"/>
<dbReference type="GO" id="GO:0005737">
    <property type="term" value="C:cytoplasm"/>
    <property type="evidence" value="ECO:0007669"/>
    <property type="project" value="UniProtKB-SubCell"/>
</dbReference>
<dbReference type="SUPFAM" id="SSF51064">
    <property type="entry name" value="Head domain of nucleotide exchange factor GrpE"/>
    <property type="match status" value="1"/>
</dbReference>
<comment type="similarity">
    <text evidence="2 10 12">Belongs to the GrpE family.</text>
</comment>
<comment type="function">
    <text evidence="7 10 11">Participates actively in the response to hyperosmotic and heat shock by preventing the aggregation of stress-denatured proteins, in association with DnaK and GrpE. It is the nucleotide exchange factor for DnaK and may function as a thermosensor. Unfolded proteins bind initially to DnaJ; upon interaction with the DnaJ-bound protein, DnaK hydrolyzes its bound ATP, resulting in the formation of a stable complex. GrpE releases ADP from DnaK; ATP binding to DnaK triggers the release of the substrate protein, thus completing the reaction cycle. Several rounds of ATP-dependent interactions between DnaJ, DnaK and GrpE are required for fully efficient folding.</text>
</comment>
<organism evidence="14 15">
    <name type="scientific">Marinococcus luteus</name>
    <dbReference type="NCBI Taxonomy" id="1122204"/>
    <lineage>
        <taxon>Bacteria</taxon>
        <taxon>Bacillati</taxon>
        <taxon>Bacillota</taxon>
        <taxon>Bacilli</taxon>
        <taxon>Bacillales</taxon>
        <taxon>Bacillaceae</taxon>
        <taxon>Marinococcus</taxon>
    </lineage>
</organism>
<comment type="subunit">
    <text evidence="3 10">Homodimer.</text>
</comment>
<gene>
    <name evidence="10" type="primary">grpE</name>
    <name evidence="14" type="ORF">SAMN05421781_1004</name>
</gene>
<dbReference type="InterPro" id="IPR000740">
    <property type="entry name" value="GrpE"/>
</dbReference>
<evidence type="ECO:0000256" key="5">
    <source>
        <dbReference type="ARBA" id="ARBA00023016"/>
    </source>
</evidence>
<dbReference type="GO" id="GO:0051087">
    <property type="term" value="F:protein-folding chaperone binding"/>
    <property type="evidence" value="ECO:0007669"/>
    <property type="project" value="InterPro"/>
</dbReference>
<dbReference type="GO" id="GO:0006457">
    <property type="term" value="P:protein folding"/>
    <property type="evidence" value="ECO:0007669"/>
    <property type="project" value="InterPro"/>
</dbReference>
<dbReference type="GO" id="GO:0000774">
    <property type="term" value="F:adenyl-nucleotide exchange factor activity"/>
    <property type="evidence" value="ECO:0007669"/>
    <property type="project" value="InterPro"/>
</dbReference>
<evidence type="ECO:0000256" key="4">
    <source>
        <dbReference type="ARBA" id="ARBA00022490"/>
    </source>
</evidence>
<evidence type="ECO:0000256" key="13">
    <source>
        <dbReference type="SAM" id="MobiDB-lite"/>
    </source>
</evidence>
<dbReference type="InterPro" id="IPR013805">
    <property type="entry name" value="GrpE_CC"/>
</dbReference>
<keyword evidence="5 10" id="KW-0346">Stress response</keyword>
<dbReference type="Proteomes" id="UP000199488">
    <property type="component" value="Unassembled WGS sequence"/>
</dbReference>
<dbReference type="AlphaFoldDB" id="A0A1H2S242"/>
<dbReference type="PANTHER" id="PTHR21237:SF23">
    <property type="entry name" value="GRPE PROTEIN HOMOLOG, MITOCHONDRIAL"/>
    <property type="match status" value="1"/>
</dbReference>
<evidence type="ECO:0000256" key="3">
    <source>
        <dbReference type="ARBA" id="ARBA00011738"/>
    </source>
</evidence>
<comment type="subcellular location">
    <subcellularLocation>
        <location evidence="1 10">Cytoplasm</location>
    </subcellularLocation>
</comment>
<protein>
    <recommendedName>
        <fullName evidence="8 10">Protein GrpE</fullName>
    </recommendedName>
    <alternativeName>
        <fullName evidence="9 10">HSP-70 cofactor</fullName>
    </alternativeName>
</protein>
<feature type="compositionally biased region" description="Acidic residues" evidence="13">
    <location>
        <begin position="17"/>
        <end position="44"/>
    </location>
</feature>
<feature type="region of interest" description="Disordered" evidence="13">
    <location>
        <begin position="1"/>
        <end position="54"/>
    </location>
</feature>
<accession>A0A1H2S242</accession>
<dbReference type="InterPro" id="IPR009012">
    <property type="entry name" value="GrpE_head"/>
</dbReference>
<keyword evidence="15" id="KW-1185">Reference proteome</keyword>
<dbReference type="EMBL" id="FNNC01000001">
    <property type="protein sequence ID" value="SDW25762.1"/>
    <property type="molecule type" value="Genomic_DNA"/>
</dbReference>
<evidence type="ECO:0000256" key="10">
    <source>
        <dbReference type="HAMAP-Rule" id="MF_01151"/>
    </source>
</evidence>
<dbReference type="PRINTS" id="PR00773">
    <property type="entry name" value="GRPEPROTEIN"/>
</dbReference>
<dbReference type="SUPFAM" id="SSF58014">
    <property type="entry name" value="Coiled-coil domain of nucleotide exchange factor GrpE"/>
    <property type="match status" value="1"/>
</dbReference>
<evidence type="ECO:0000256" key="12">
    <source>
        <dbReference type="RuleBase" id="RU004478"/>
    </source>
</evidence>
<evidence type="ECO:0000313" key="14">
    <source>
        <dbReference type="EMBL" id="SDW25762.1"/>
    </source>
</evidence>
<keyword evidence="6 10" id="KW-0143">Chaperone</keyword>
<dbReference type="PROSITE" id="PS01071">
    <property type="entry name" value="GRPE"/>
    <property type="match status" value="1"/>
</dbReference>
<proteinExistence type="inferred from homology"/>
<evidence type="ECO:0000256" key="2">
    <source>
        <dbReference type="ARBA" id="ARBA00009054"/>
    </source>
</evidence>
<evidence type="ECO:0000313" key="15">
    <source>
        <dbReference type="Proteomes" id="UP000199488"/>
    </source>
</evidence>
<dbReference type="FunFam" id="2.30.22.10:FF:000001">
    <property type="entry name" value="Protein GrpE"/>
    <property type="match status" value="1"/>
</dbReference>
<evidence type="ECO:0000256" key="6">
    <source>
        <dbReference type="ARBA" id="ARBA00023186"/>
    </source>
</evidence>
<keyword evidence="4 10" id="KW-0963">Cytoplasm</keyword>
<dbReference type="Gene3D" id="3.90.20.20">
    <property type="match status" value="1"/>
</dbReference>
<reference evidence="14 15" key="1">
    <citation type="submission" date="2016-10" db="EMBL/GenBank/DDBJ databases">
        <authorList>
            <person name="de Groot N.N."/>
        </authorList>
    </citation>
    <scope>NUCLEOTIDE SEQUENCE [LARGE SCALE GENOMIC DNA]</scope>
    <source>
        <strain evidence="14 15">DSM 23126</strain>
    </source>
</reference>
<evidence type="ECO:0000256" key="11">
    <source>
        <dbReference type="RuleBase" id="RU000639"/>
    </source>
</evidence>
<dbReference type="HAMAP" id="MF_01151">
    <property type="entry name" value="GrpE"/>
    <property type="match status" value="1"/>
</dbReference>
<evidence type="ECO:0000256" key="9">
    <source>
        <dbReference type="ARBA" id="ARBA00076414"/>
    </source>
</evidence>
<dbReference type="Gene3D" id="2.30.22.10">
    <property type="entry name" value="Head domain of nucleotide exchange factor GrpE"/>
    <property type="match status" value="1"/>
</dbReference>
<sequence>MSEKNKQQEEEKKDQEAPNEEELTEEDVEILDPEDVEEDELEEESGSREAELQKEIEEWKNRALRAQADLENVRRRAKAEKEEDAKYRVQPLAEELLPVMDNFERAMQTQPDNESVQSFIDGMAMVYNQFRTALEQQGVEEIPAQGEYFDPTIHQAVMQADEEGFESNQIVEEMQKGYRLKDRVLRPSMVKVNN</sequence>
<dbReference type="NCBIfam" id="NF010738">
    <property type="entry name" value="PRK14140.1"/>
    <property type="match status" value="1"/>
</dbReference>
<name>A0A1H2S242_9BACI</name>
<feature type="compositionally biased region" description="Basic and acidic residues" evidence="13">
    <location>
        <begin position="45"/>
        <end position="54"/>
    </location>
</feature>
<feature type="compositionally biased region" description="Basic and acidic residues" evidence="13">
    <location>
        <begin position="1"/>
        <end position="16"/>
    </location>
</feature>
<dbReference type="GO" id="GO:0051082">
    <property type="term" value="F:unfolded protein binding"/>
    <property type="evidence" value="ECO:0007669"/>
    <property type="project" value="TreeGrafter"/>
</dbReference>